<dbReference type="EMBL" id="CAADFI010000117">
    <property type="protein sequence ID" value="VFJ97711.1"/>
    <property type="molecule type" value="Genomic_DNA"/>
</dbReference>
<sequence length="54" mass="5758">MGAALLNEKPNSPLITAVTGRDGPYLAELLLGKRRAARSDTQRIDPLRVTGEGP</sequence>
<organism evidence="1">
    <name type="scientific">Candidatus Kentrum eta</name>
    <dbReference type="NCBI Taxonomy" id="2126337"/>
    <lineage>
        <taxon>Bacteria</taxon>
        <taxon>Pseudomonadati</taxon>
        <taxon>Pseudomonadota</taxon>
        <taxon>Gammaproteobacteria</taxon>
        <taxon>Candidatus Kentrum</taxon>
    </lineage>
</organism>
<dbReference type="AlphaFoldDB" id="A0A450UTJ2"/>
<name>A0A450UTJ2_9GAMM</name>
<evidence type="ECO:0000313" key="1">
    <source>
        <dbReference type="EMBL" id="VFJ95868.1"/>
    </source>
</evidence>
<proteinExistence type="predicted"/>
<evidence type="ECO:0000313" key="2">
    <source>
        <dbReference type="EMBL" id="VFJ97711.1"/>
    </source>
</evidence>
<reference evidence="1" key="1">
    <citation type="submission" date="2019-02" db="EMBL/GenBank/DDBJ databases">
        <authorList>
            <person name="Gruber-Vodicka R. H."/>
            <person name="Seah K. B. B."/>
        </authorList>
    </citation>
    <scope>NUCLEOTIDE SEQUENCE</scope>
    <source>
        <strain evidence="3">BECK_SA2B12</strain>
        <strain evidence="1">BECK_SA2B15</strain>
        <strain evidence="2">BECK_SA2B20</strain>
    </source>
</reference>
<dbReference type="EMBL" id="CAADFG010000093">
    <property type="protein sequence ID" value="VFJ95868.1"/>
    <property type="molecule type" value="Genomic_DNA"/>
</dbReference>
<dbReference type="EMBL" id="CAADFJ010000109">
    <property type="protein sequence ID" value="VFK02949.1"/>
    <property type="molecule type" value="Genomic_DNA"/>
</dbReference>
<accession>A0A450UTJ2</accession>
<evidence type="ECO:0000313" key="3">
    <source>
        <dbReference type="EMBL" id="VFK02949.1"/>
    </source>
</evidence>
<protein>
    <submittedName>
        <fullName evidence="1">Uncharacterized protein</fullName>
    </submittedName>
</protein>
<gene>
    <name evidence="1" type="ORF">BECKH772A_GA0070896_100937</name>
    <name evidence="2" type="ORF">BECKH772B_GA0070898_101177</name>
    <name evidence="3" type="ORF">BECKH772C_GA0070978_101097</name>
</gene>